<organism evidence="1 2">
    <name type="scientific">Capnocytophaga gingivalis</name>
    <dbReference type="NCBI Taxonomy" id="1017"/>
    <lineage>
        <taxon>Bacteria</taxon>
        <taxon>Pseudomonadati</taxon>
        <taxon>Bacteroidota</taxon>
        <taxon>Flavobacteriia</taxon>
        <taxon>Flavobacteriales</taxon>
        <taxon>Flavobacteriaceae</taxon>
        <taxon>Capnocytophaga</taxon>
    </lineage>
</organism>
<comment type="caution">
    <text evidence="1">The sequence shown here is derived from an EMBL/GenBank/DDBJ whole genome shotgun (WGS) entry which is preliminary data.</text>
</comment>
<accession>A0ABU5Y6B0</accession>
<sequence>MKEVFISSSEIAQLREKNELDHSNEQVCIHEFLFSPLEDGHQRALNELFNFYCQNHFFLSKFGIDCDQIFETYHLFSPPMPKEGAPYTNSH</sequence>
<dbReference type="EMBL" id="JAYKBV010000002">
    <property type="protein sequence ID" value="MEB3039355.1"/>
    <property type="molecule type" value="Genomic_DNA"/>
</dbReference>
<evidence type="ECO:0000313" key="2">
    <source>
        <dbReference type="Proteomes" id="UP001324270"/>
    </source>
</evidence>
<evidence type="ECO:0000313" key="1">
    <source>
        <dbReference type="EMBL" id="MEB3039355.1"/>
    </source>
</evidence>
<dbReference type="RefSeq" id="WP_323978693.1">
    <property type="nucleotide sequence ID" value="NZ_JAYKBV010000002.1"/>
</dbReference>
<name>A0ABU5Y6B0_9FLAO</name>
<reference evidence="1 2" key="1">
    <citation type="submission" date="2023-12" db="EMBL/GenBank/DDBJ databases">
        <title>Genomic sequences of Capnocytophaga and Parvimonas strains.</title>
        <authorList>
            <person name="Watt R.M."/>
            <person name="Wang M."/>
            <person name="Yang T."/>
            <person name="Tong W.M."/>
        </authorList>
    </citation>
    <scope>NUCLEOTIDE SEQUENCE [LARGE SCALE GENOMIC DNA]</scope>
    <source>
        <strain evidence="1 2">CCUG 13156</strain>
    </source>
</reference>
<gene>
    <name evidence="1" type="ORF">VJJ49_01435</name>
</gene>
<protein>
    <submittedName>
        <fullName evidence="1">Uncharacterized protein</fullName>
    </submittedName>
</protein>
<proteinExistence type="predicted"/>
<keyword evidence="2" id="KW-1185">Reference proteome</keyword>
<dbReference type="Proteomes" id="UP001324270">
    <property type="component" value="Unassembled WGS sequence"/>
</dbReference>